<feature type="chain" id="PRO_5011495022" evidence="4">
    <location>
        <begin position="30"/>
        <end position="360"/>
    </location>
</feature>
<dbReference type="Gene3D" id="3.40.190.170">
    <property type="entry name" value="Bacterial extracellular solute-binding protein, family 7"/>
    <property type="match status" value="1"/>
</dbReference>
<dbReference type="InterPro" id="IPR038404">
    <property type="entry name" value="TRAP_DctP_sf"/>
</dbReference>
<dbReference type="STRING" id="1082479.SAMN05216241_101380"/>
<feature type="binding site" evidence="2">
    <location>
        <position position="158"/>
    </location>
    <ligand>
        <name>substrate</name>
    </ligand>
</feature>
<dbReference type="Proteomes" id="UP000199415">
    <property type="component" value="Unassembled WGS sequence"/>
</dbReference>
<dbReference type="OrthoDB" id="9780733at2"/>
<proteinExistence type="predicted"/>
<keyword evidence="6" id="KW-1185">Reference proteome</keyword>
<dbReference type="Pfam" id="PF03480">
    <property type="entry name" value="DctP"/>
    <property type="match status" value="1"/>
</dbReference>
<dbReference type="AlphaFoldDB" id="A0A1G7LUT8"/>
<dbReference type="Gene3D" id="3.40.190.10">
    <property type="entry name" value="Periplasmic binding protein-like II"/>
    <property type="match status" value="1"/>
</dbReference>
<evidence type="ECO:0000256" key="1">
    <source>
        <dbReference type="ARBA" id="ARBA00022729"/>
    </source>
</evidence>
<protein>
    <submittedName>
        <fullName evidence="5">TRAP-type mannitol/chloroaromatic compound transport system, substrate-binding protein</fullName>
    </submittedName>
</protein>
<dbReference type="EMBL" id="FNCE01000001">
    <property type="protein sequence ID" value="SDF53134.1"/>
    <property type="molecule type" value="Genomic_DNA"/>
</dbReference>
<dbReference type="RefSeq" id="WP_090018406.1">
    <property type="nucleotide sequence ID" value="NZ_FNCE01000001.1"/>
</dbReference>
<keyword evidence="3" id="KW-0479">Metal-binding</keyword>
<keyword evidence="1 4" id="KW-0732">Signal</keyword>
<reference evidence="5 6" key="1">
    <citation type="submission" date="2016-10" db="EMBL/GenBank/DDBJ databases">
        <authorList>
            <person name="de Groot N.N."/>
        </authorList>
    </citation>
    <scope>NUCLEOTIDE SEQUENCE [LARGE SCALE GENOMIC DNA]</scope>
    <source>
        <strain evidence="5 6">DSM 25584</strain>
    </source>
</reference>
<dbReference type="PIRSF" id="PIRSF039026">
    <property type="entry name" value="SiaP"/>
    <property type="match status" value="1"/>
</dbReference>
<feature type="signal peptide" evidence="4">
    <location>
        <begin position="1"/>
        <end position="29"/>
    </location>
</feature>
<evidence type="ECO:0000313" key="5">
    <source>
        <dbReference type="EMBL" id="SDF53134.1"/>
    </source>
</evidence>
<feature type="binding site" evidence="3">
    <location>
        <position position="216"/>
    </location>
    <ligand>
        <name>substrate</name>
    </ligand>
</feature>
<evidence type="ECO:0000313" key="6">
    <source>
        <dbReference type="Proteomes" id="UP000199415"/>
    </source>
</evidence>
<dbReference type="GO" id="GO:0055085">
    <property type="term" value="P:transmembrane transport"/>
    <property type="evidence" value="ECO:0007669"/>
    <property type="project" value="InterPro"/>
</dbReference>
<organism evidence="5 6">
    <name type="scientific">Limimonas halophila</name>
    <dbReference type="NCBI Taxonomy" id="1082479"/>
    <lineage>
        <taxon>Bacteria</taxon>
        <taxon>Pseudomonadati</taxon>
        <taxon>Pseudomonadota</taxon>
        <taxon>Alphaproteobacteria</taxon>
        <taxon>Rhodospirillales</taxon>
        <taxon>Rhodovibrionaceae</taxon>
        <taxon>Limimonas</taxon>
    </lineage>
</organism>
<evidence type="ECO:0000256" key="2">
    <source>
        <dbReference type="PIRSR" id="PIRSR039026-1"/>
    </source>
</evidence>
<dbReference type="SUPFAM" id="SSF53850">
    <property type="entry name" value="Periplasmic binding protein-like II"/>
    <property type="match status" value="1"/>
</dbReference>
<dbReference type="NCBIfam" id="NF037995">
    <property type="entry name" value="TRAP_S1"/>
    <property type="match status" value="1"/>
</dbReference>
<evidence type="ECO:0000256" key="3">
    <source>
        <dbReference type="PIRSR" id="PIRSR039026-2"/>
    </source>
</evidence>
<evidence type="ECO:0000256" key="4">
    <source>
        <dbReference type="SAM" id="SignalP"/>
    </source>
</evidence>
<dbReference type="PANTHER" id="PTHR33376:SF5">
    <property type="entry name" value="EXTRACYTOPLASMIC SOLUTE RECEPTOR PROTEIN"/>
    <property type="match status" value="1"/>
</dbReference>
<gene>
    <name evidence="5" type="ORF">SAMN05216241_101380</name>
</gene>
<feature type="binding site" evidence="2">
    <location>
        <position position="179"/>
    </location>
    <ligand>
        <name>substrate</name>
    </ligand>
</feature>
<accession>A0A1G7LUT8</accession>
<name>A0A1G7LUT8_9PROT</name>
<dbReference type="GO" id="GO:0046872">
    <property type="term" value="F:metal ion binding"/>
    <property type="evidence" value="ECO:0007669"/>
    <property type="project" value="UniProtKB-KW"/>
</dbReference>
<dbReference type="PANTHER" id="PTHR33376">
    <property type="match status" value="1"/>
</dbReference>
<feature type="binding site" evidence="3">
    <location>
        <position position="242"/>
    </location>
    <ligand>
        <name>substrate</name>
    </ligand>
</feature>
<sequence length="360" mass="39561">MSVAKRFTAVAGALALGSALVAGATGAQAEQIRWKMPIAFPSDLPGLGTPSKFVEKRLKQISGGQTQVRVFEPGKLVPPFDILQAVDSGKVSAGYTWIGYDQGKIPAIPLFAATPFGLKPWAFTAWYYYGPGHEMLQEVYANKGYNVHAQLCGIIGPETAGWYSSPIESLEDYKGMKIRFAGLGGKILEKLGASVTMMPGGELYQALQQGTIDATEFSMPAIDQNLGFNEVVKYNLFPGWHQPFTAQYMLINGDDWKAASDMQKAQIKTTCTAATMRGLAEGEYKNPKVLAGFRDKGVTQSLIPRKTLAKLQETADEVLATEAENDEDFARVYESQQKFQELYQEWERRAYLPPTLGENN</sequence>
<dbReference type="InterPro" id="IPR018389">
    <property type="entry name" value="DctP_fam"/>
</dbReference>
<feature type="binding site" evidence="3">
    <location>
        <position position="217"/>
    </location>
    <ligand>
        <name>Na(+)</name>
        <dbReference type="ChEBI" id="CHEBI:29101"/>
    </ligand>
</feature>
<dbReference type="InterPro" id="IPR026289">
    <property type="entry name" value="SBP_TakP-like"/>
</dbReference>
<dbReference type="GO" id="GO:0031317">
    <property type="term" value="C:tripartite ATP-independent periplasmic transporter complex"/>
    <property type="evidence" value="ECO:0007669"/>
    <property type="project" value="InterPro"/>
</dbReference>
<dbReference type="CDD" id="cd13604">
    <property type="entry name" value="PBP2_TRAP_ketoacid_lactate_like"/>
    <property type="match status" value="1"/>
</dbReference>